<organism evidence="5 6">
    <name type="scientific">Arthrobacter sunyaminii</name>
    <dbReference type="NCBI Taxonomy" id="2816859"/>
    <lineage>
        <taxon>Bacteria</taxon>
        <taxon>Bacillati</taxon>
        <taxon>Actinomycetota</taxon>
        <taxon>Actinomycetes</taxon>
        <taxon>Micrococcales</taxon>
        <taxon>Micrococcaceae</taxon>
        <taxon>Arthrobacter</taxon>
    </lineage>
</organism>
<keyword evidence="2" id="KW-0720">Serine protease</keyword>
<keyword evidence="2" id="KW-0645">Protease</keyword>
<dbReference type="AlphaFoldDB" id="A0A975PCC6"/>
<dbReference type="KEGG" id="asun:KG104_09355"/>
<dbReference type="EMBL" id="CP076456">
    <property type="protein sequence ID" value="QWQ34773.1"/>
    <property type="molecule type" value="Genomic_DNA"/>
</dbReference>
<dbReference type="Gene3D" id="3.40.50.1820">
    <property type="entry name" value="alpha/beta hydrolase"/>
    <property type="match status" value="1"/>
</dbReference>
<feature type="region of interest" description="Disordered" evidence="3">
    <location>
        <begin position="250"/>
        <end position="269"/>
    </location>
</feature>
<name>A0A975PCC6_9MICC</name>
<dbReference type="SUPFAM" id="SSF82171">
    <property type="entry name" value="DPP6 N-terminal domain-like"/>
    <property type="match status" value="1"/>
</dbReference>
<dbReference type="InterPro" id="IPR011659">
    <property type="entry name" value="WD40"/>
</dbReference>
<dbReference type="SUPFAM" id="SSF53474">
    <property type="entry name" value="alpha/beta-Hydrolases"/>
    <property type="match status" value="1"/>
</dbReference>
<feature type="domain" description="Peptidase S9 prolyl oligopeptidase catalytic" evidence="4">
    <location>
        <begin position="463"/>
        <end position="665"/>
    </location>
</feature>
<evidence type="ECO:0000256" key="2">
    <source>
        <dbReference type="ARBA" id="ARBA00022825"/>
    </source>
</evidence>
<keyword evidence="1" id="KW-0378">Hydrolase</keyword>
<accession>A0A975PCC6</accession>
<dbReference type="InterPro" id="IPR011042">
    <property type="entry name" value="6-blade_b-propeller_TolB-like"/>
</dbReference>
<evidence type="ECO:0000256" key="1">
    <source>
        <dbReference type="ARBA" id="ARBA00022801"/>
    </source>
</evidence>
<evidence type="ECO:0000313" key="5">
    <source>
        <dbReference type="EMBL" id="QWQ34773.1"/>
    </source>
</evidence>
<evidence type="ECO:0000259" key="4">
    <source>
        <dbReference type="Pfam" id="PF00326"/>
    </source>
</evidence>
<evidence type="ECO:0000313" key="6">
    <source>
        <dbReference type="Proteomes" id="UP000680588"/>
    </source>
</evidence>
<proteinExistence type="predicted"/>
<sequence length="684" mass="72551">MKPCDLDLLTSVSAPTIHPDGTHAVVSATRPDFAADAYVGQLWSVPLGGGGTPRRLTRGFSDTQPQVSPDGNMLAFLRSAPGNKPQVFTVPAAGGEPVQLTDAKMGVTWFRFSPNSAQMVFTSRVPVHGRYGTVDGVAAGAEDPRLISSFKYRANGAGYTVDKRMQAFLLDVPALDAEPWIEPAGRVKESLGENAAAGRFPVARQLTNAEADTSAPVFSADGKRILFTSSLHDTADEDLVSDVYSLELSGGEPERLTNPGGAVSLGATSPTPSDDGEWLFFLASELSASGTDFVARNTSLYVVPSDGSAPARRLTEPEAIDLAEGGIVPAGGSAVLVFNRTRGSVELLRVDAQGEQEVLVTGPRVIQGAAAAAGAVVVSYADARTMGDAAVLDTGGLRTLTDFSAPLRSQTRLAPLAEQTHPSRDGYPVHGWVALPEGPGPHPVLLNIHGGPFAQFDCAYFDEAQAYAAAGYAVVQCNPRGSAGYGQEHGRVIKEAMGTVDLDDVLSFLEGVLRDHPELDSERLGVMGGSYGGYLSAWTIANDHRFTAAIVERGFLDPLSFIGSADIGWFFSAAYTGGDPAKVLAQSPMAGVGDVRTPTLVIHSEEDLRCPVEQAQRYYTALKQHGVTTELLLFPGENHELSRAGTPWHRRQRFEHILRWWAQWLPTPGNPGEEPAGPADAVGL</sequence>
<dbReference type="InterPro" id="IPR029058">
    <property type="entry name" value="AB_hydrolase_fold"/>
</dbReference>
<keyword evidence="6" id="KW-1185">Reference proteome</keyword>
<dbReference type="PANTHER" id="PTHR42776:SF27">
    <property type="entry name" value="DIPEPTIDYL PEPTIDASE FAMILY MEMBER 6"/>
    <property type="match status" value="1"/>
</dbReference>
<dbReference type="PANTHER" id="PTHR42776">
    <property type="entry name" value="SERINE PEPTIDASE S9 FAMILY MEMBER"/>
    <property type="match status" value="1"/>
</dbReference>
<dbReference type="Pfam" id="PF00326">
    <property type="entry name" value="Peptidase_S9"/>
    <property type="match status" value="1"/>
</dbReference>
<evidence type="ECO:0000256" key="3">
    <source>
        <dbReference type="SAM" id="MobiDB-lite"/>
    </source>
</evidence>
<dbReference type="Proteomes" id="UP000680588">
    <property type="component" value="Chromosome"/>
</dbReference>
<dbReference type="Pfam" id="PF07676">
    <property type="entry name" value="PD40"/>
    <property type="match status" value="2"/>
</dbReference>
<dbReference type="InterPro" id="IPR001375">
    <property type="entry name" value="Peptidase_S9_cat"/>
</dbReference>
<dbReference type="RefSeq" id="WP_207346831.1">
    <property type="nucleotide sequence ID" value="NZ_CP076456.1"/>
</dbReference>
<dbReference type="GO" id="GO:0006508">
    <property type="term" value="P:proteolysis"/>
    <property type="evidence" value="ECO:0007669"/>
    <property type="project" value="InterPro"/>
</dbReference>
<protein>
    <submittedName>
        <fullName evidence="5">S9 family peptidase</fullName>
    </submittedName>
</protein>
<reference evidence="5" key="1">
    <citation type="submission" date="2021-06" db="EMBL/GenBank/DDBJ databases">
        <title>Novel species in genus Arthrobacter.</title>
        <authorList>
            <person name="Zhang G."/>
        </authorList>
    </citation>
    <scope>NUCLEOTIDE SEQUENCE</scope>
    <source>
        <strain evidence="5">Zg-ZUI122</strain>
    </source>
</reference>
<dbReference type="GO" id="GO:0004252">
    <property type="term" value="F:serine-type endopeptidase activity"/>
    <property type="evidence" value="ECO:0007669"/>
    <property type="project" value="TreeGrafter"/>
</dbReference>
<dbReference type="Gene3D" id="2.120.10.30">
    <property type="entry name" value="TolB, C-terminal domain"/>
    <property type="match status" value="2"/>
</dbReference>
<gene>
    <name evidence="5" type="ORF">KG104_09355</name>
</gene>